<dbReference type="Gene3D" id="3.40.50.1000">
    <property type="entry name" value="HAD superfamily/HAD-like"/>
    <property type="match status" value="1"/>
</dbReference>
<gene>
    <name evidence="1" type="ORF">EBN88_01100</name>
</gene>
<proteinExistence type="predicted"/>
<dbReference type="AlphaFoldDB" id="A0A3M2MG28"/>
<keyword evidence="2" id="KW-1185">Reference proteome</keyword>
<protein>
    <recommendedName>
        <fullName evidence="3">Hydrolase</fullName>
    </recommendedName>
</protein>
<sequence length="110" mass="12034">MASGWPSPPFRTALDPGRILTPADKVTAVDRVRTALGLGRDSRTAYGDSGSDIPLFRELSHTVAVNADDALRQLARCHYDGDDLWAAYRIARSRSPERGEAPSLDVQGRR</sequence>
<comment type="caution">
    <text evidence="1">The sequence shown here is derived from an EMBL/GenBank/DDBJ whole genome shotgun (WGS) entry which is preliminary data.</text>
</comment>
<dbReference type="InterPro" id="IPR036412">
    <property type="entry name" value="HAD-like_sf"/>
</dbReference>
<organism evidence="1 2">
    <name type="scientific">Streptomyces triticirhizae</name>
    <dbReference type="NCBI Taxonomy" id="2483353"/>
    <lineage>
        <taxon>Bacteria</taxon>
        <taxon>Bacillati</taxon>
        <taxon>Actinomycetota</taxon>
        <taxon>Actinomycetes</taxon>
        <taxon>Kitasatosporales</taxon>
        <taxon>Streptomycetaceae</taxon>
        <taxon>Streptomyces</taxon>
    </lineage>
</organism>
<accession>A0A3M2MG28</accession>
<dbReference type="EMBL" id="RFFJ01000003">
    <property type="protein sequence ID" value="RMI46208.1"/>
    <property type="molecule type" value="Genomic_DNA"/>
</dbReference>
<dbReference type="RefSeq" id="WP_122181868.1">
    <property type="nucleotide sequence ID" value="NZ_RFFJ01000003.1"/>
</dbReference>
<reference evidence="1 2" key="1">
    <citation type="submission" date="2018-10" db="EMBL/GenBank/DDBJ databases">
        <title>Isolation, diversity and antifungal activity of actinobacteria from wheat.</title>
        <authorList>
            <person name="Han C."/>
        </authorList>
    </citation>
    <scope>NUCLEOTIDE SEQUENCE [LARGE SCALE GENOMIC DNA]</scope>
    <source>
        <strain evidence="1 2">NEAU-YY642</strain>
    </source>
</reference>
<dbReference type="SUPFAM" id="SSF56784">
    <property type="entry name" value="HAD-like"/>
    <property type="match status" value="1"/>
</dbReference>
<dbReference type="InterPro" id="IPR023214">
    <property type="entry name" value="HAD_sf"/>
</dbReference>
<evidence type="ECO:0008006" key="3">
    <source>
        <dbReference type="Google" id="ProtNLM"/>
    </source>
</evidence>
<name>A0A3M2MG28_9ACTN</name>
<evidence type="ECO:0000313" key="2">
    <source>
        <dbReference type="Proteomes" id="UP000278673"/>
    </source>
</evidence>
<evidence type="ECO:0000313" key="1">
    <source>
        <dbReference type="EMBL" id="RMI46208.1"/>
    </source>
</evidence>
<dbReference type="Proteomes" id="UP000278673">
    <property type="component" value="Unassembled WGS sequence"/>
</dbReference>